<evidence type="ECO:0000313" key="1">
    <source>
        <dbReference type="EMBL" id="EOB14447.1"/>
    </source>
</evidence>
<evidence type="ECO:0000313" key="2">
    <source>
        <dbReference type="Proteomes" id="UP000016927"/>
    </source>
</evidence>
<accession>R0KW74</accession>
<dbReference type="VEuPathDB" id="MicrosporidiaDB:NBO_27g0004"/>
<dbReference type="AlphaFoldDB" id="R0KW74"/>
<gene>
    <name evidence="1" type="ORF">NBO_27g0004</name>
</gene>
<protein>
    <submittedName>
        <fullName evidence="1">Uncharacterized protein</fullName>
    </submittedName>
</protein>
<reference evidence="1 2" key="1">
    <citation type="journal article" date="2013" name="BMC Genomics">
        <title>Comparative genomics of parasitic silkworm microsporidia reveal an association between genome expansion and host adaptation.</title>
        <authorList>
            <person name="Pan G."/>
            <person name="Xu J."/>
            <person name="Li T."/>
            <person name="Xia Q."/>
            <person name="Liu S.L."/>
            <person name="Zhang G."/>
            <person name="Li S."/>
            <person name="Li C."/>
            <person name="Liu H."/>
            <person name="Yang L."/>
            <person name="Liu T."/>
            <person name="Zhang X."/>
            <person name="Wu Z."/>
            <person name="Fan W."/>
            <person name="Dang X."/>
            <person name="Xiang H."/>
            <person name="Tao M."/>
            <person name="Li Y."/>
            <person name="Hu J."/>
            <person name="Li Z."/>
            <person name="Lin L."/>
            <person name="Luo J."/>
            <person name="Geng L."/>
            <person name="Wang L."/>
            <person name="Long M."/>
            <person name="Wan Y."/>
            <person name="He N."/>
            <person name="Zhang Z."/>
            <person name="Lu C."/>
            <person name="Keeling P.J."/>
            <person name="Wang J."/>
            <person name="Xiang Z."/>
            <person name="Zhou Z."/>
        </authorList>
    </citation>
    <scope>NUCLEOTIDE SEQUENCE [LARGE SCALE GENOMIC DNA]</scope>
    <source>
        <strain evidence="2">CQ1 / CVCC 102059</strain>
    </source>
</reference>
<proteinExistence type="predicted"/>
<organism evidence="1 2">
    <name type="scientific">Nosema bombycis (strain CQ1 / CVCC 102059)</name>
    <name type="common">Microsporidian parasite</name>
    <name type="synonym">Pebrine of silkworm</name>
    <dbReference type="NCBI Taxonomy" id="578461"/>
    <lineage>
        <taxon>Eukaryota</taxon>
        <taxon>Fungi</taxon>
        <taxon>Fungi incertae sedis</taxon>
        <taxon>Microsporidia</taxon>
        <taxon>Nosematidae</taxon>
        <taxon>Nosema</taxon>
    </lineage>
</organism>
<keyword evidence="2" id="KW-1185">Reference proteome</keyword>
<dbReference type="Proteomes" id="UP000016927">
    <property type="component" value="Unassembled WGS sequence"/>
</dbReference>
<dbReference type="EMBL" id="KB908935">
    <property type="protein sequence ID" value="EOB14447.1"/>
    <property type="molecule type" value="Genomic_DNA"/>
</dbReference>
<name>R0KW74_NOSB1</name>
<sequence>MKSNDDEIYETIVARCNDLLLFIAELMGNKLKISSYLQANFNITIKVIKGLRVKAADADKVPLFDDSGSRIYLNLEEDIVKDEESPTEYFIIPKEIIENKKISYVMSNQIYDINED</sequence>
<dbReference type="HOGENOM" id="CLU_2097512_0_0_1"/>